<dbReference type="InterPro" id="IPR000836">
    <property type="entry name" value="PRTase_dom"/>
</dbReference>
<dbReference type="STRING" id="133381.A0A2T9ZDN6"/>
<comment type="caution">
    <text evidence="13">The sequence shown here is derived from an EMBL/GenBank/DDBJ whole genome shotgun (WGS) entry which is preliminary data.</text>
</comment>
<dbReference type="Pfam" id="PF14572">
    <property type="entry name" value="Pribosyl_synth"/>
    <property type="match status" value="1"/>
</dbReference>
<dbReference type="InterPro" id="IPR029099">
    <property type="entry name" value="Pribosyltran_N"/>
</dbReference>
<evidence type="ECO:0000256" key="6">
    <source>
        <dbReference type="ARBA" id="ARBA00022741"/>
    </source>
</evidence>
<dbReference type="SMART" id="SM01400">
    <property type="entry name" value="Pribosyltran_N"/>
    <property type="match status" value="1"/>
</dbReference>
<evidence type="ECO:0000259" key="12">
    <source>
        <dbReference type="Pfam" id="PF13793"/>
    </source>
</evidence>
<evidence type="ECO:0000256" key="2">
    <source>
        <dbReference type="ARBA" id="ARBA00013247"/>
    </source>
</evidence>
<keyword evidence="9" id="KW-0460">Magnesium</keyword>
<keyword evidence="3" id="KW-0808">Transferase</keyword>
<evidence type="ECO:0000256" key="9">
    <source>
        <dbReference type="ARBA" id="ARBA00022842"/>
    </source>
</evidence>
<evidence type="ECO:0000256" key="4">
    <source>
        <dbReference type="ARBA" id="ARBA00022723"/>
    </source>
</evidence>
<dbReference type="EMBL" id="MBFS01000352">
    <property type="protein sequence ID" value="PVV02713.1"/>
    <property type="molecule type" value="Genomic_DNA"/>
</dbReference>
<dbReference type="InterPro" id="IPR029057">
    <property type="entry name" value="PRTase-like"/>
</dbReference>
<comment type="similarity">
    <text evidence="1">Belongs to the ribose-phosphate pyrophosphokinase family.</text>
</comment>
<reference evidence="13 14" key="1">
    <citation type="journal article" date="2018" name="MBio">
        <title>Comparative Genomics Reveals the Core Gene Toolbox for the Fungus-Insect Symbiosis.</title>
        <authorList>
            <person name="Wang Y."/>
            <person name="Stata M."/>
            <person name="Wang W."/>
            <person name="Stajich J.E."/>
            <person name="White M.M."/>
            <person name="Moncalvo J.M."/>
        </authorList>
    </citation>
    <scope>NUCLEOTIDE SEQUENCE [LARGE SCALE GENOMIC DNA]</scope>
    <source>
        <strain evidence="13 14">SC-DP-2</strain>
    </source>
</reference>
<dbReference type="GO" id="GO:0006015">
    <property type="term" value="P:5-phosphoribose 1-diphosphate biosynthetic process"/>
    <property type="evidence" value="ECO:0007669"/>
    <property type="project" value="TreeGrafter"/>
</dbReference>
<dbReference type="InterPro" id="IPR005946">
    <property type="entry name" value="Rib-P_diPkinase"/>
</dbReference>
<protein>
    <recommendedName>
        <fullName evidence="2">ribose-phosphate diphosphokinase</fullName>
        <ecNumber evidence="2">2.7.6.1</ecNumber>
    </recommendedName>
</protein>
<feature type="compositionally biased region" description="Basic and acidic residues" evidence="11">
    <location>
        <begin position="1"/>
        <end position="10"/>
    </location>
</feature>
<evidence type="ECO:0000256" key="7">
    <source>
        <dbReference type="ARBA" id="ARBA00022777"/>
    </source>
</evidence>
<keyword evidence="5" id="KW-0545">Nucleotide biosynthesis</keyword>
<dbReference type="SUPFAM" id="SSF53271">
    <property type="entry name" value="PRTase-like"/>
    <property type="match status" value="2"/>
</dbReference>
<dbReference type="GO" id="GO:0005737">
    <property type="term" value="C:cytoplasm"/>
    <property type="evidence" value="ECO:0007669"/>
    <property type="project" value="TreeGrafter"/>
</dbReference>
<evidence type="ECO:0000256" key="5">
    <source>
        <dbReference type="ARBA" id="ARBA00022727"/>
    </source>
</evidence>
<dbReference type="GO" id="GO:0002189">
    <property type="term" value="C:ribose phosphate diphosphokinase complex"/>
    <property type="evidence" value="ECO:0007669"/>
    <property type="project" value="TreeGrafter"/>
</dbReference>
<dbReference type="Gene3D" id="3.40.50.2020">
    <property type="match status" value="3"/>
</dbReference>
<keyword evidence="8" id="KW-0067">ATP-binding</keyword>
<feature type="region of interest" description="Disordered" evidence="11">
    <location>
        <begin position="1"/>
        <end position="23"/>
    </location>
</feature>
<dbReference type="GO" id="GO:0004749">
    <property type="term" value="F:ribose phosphate diphosphokinase activity"/>
    <property type="evidence" value="ECO:0007669"/>
    <property type="project" value="UniProtKB-EC"/>
</dbReference>
<dbReference type="Proteomes" id="UP000245609">
    <property type="component" value="Unassembled WGS sequence"/>
</dbReference>
<dbReference type="AlphaFoldDB" id="A0A2T9ZDN6"/>
<evidence type="ECO:0000256" key="10">
    <source>
        <dbReference type="ARBA" id="ARBA00049535"/>
    </source>
</evidence>
<dbReference type="NCBIfam" id="TIGR01251">
    <property type="entry name" value="ribP_PPkin"/>
    <property type="match status" value="1"/>
</dbReference>
<name>A0A2T9ZDN6_9FUNG</name>
<dbReference type="EC" id="2.7.6.1" evidence="2"/>
<evidence type="ECO:0000256" key="8">
    <source>
        <dbReference type="ARBA" id="ARBA00022840"/>
    </source>
</evidence>
<dbReference type="GO" id="GO:0005524">
    <property type="term" value="F:ATP binding"/>
    <property type="evidence" value="ECO:0007669"/>
    <property type="project" value="UniProtKB-KW"/>
</dbReference>
<evidence type="ECO:0000313" key="13">
    <source>
        <dbReference type="EMBL" id="PVV02713.1"/>
    </source>
</evidence>
<accession>A0A2T9ZDN6</accession>
<keyword evidence="6" id="KW-0547">Nucleotide-binding</keyword>
<dbReference type="Pfam" id="PF13793">
    <property type="entry name" value="Pribosyltran_N"/>
    <property type="match status" value="1"/>
</dbReference>
<dbReference type="PANTHER" id="PTHR10210">
    <property type="entry name" value="RIBOSE-PHOSPHATE DIPHOSPHOKINASE FAMILY MEMBER"/>
    <property type="match status" value="1"/>
</dbReference>
<dbReference type="FunFam" id="3.40.50.2020:FF:000043">
    <property type="entry name" value="Ribose-phosphate pyrophosphokinase 1"/>
    <property type="match status" value="1"/>
</dbReference>
<evidence type="ECO:0000256" key="3">
    <source>
        <dbReference type="ARBA" id="ARBA00022679"/>
    </source>
</evidence>
<dbReference type="GO" id="GO:0016301">
    <property type="term" value="F:kinase activity"/>
    <property type="evidence" value="ECO:0007669"/>
    <property type="project" value="UniProtKB-KW"/>
</dbReference>
<proteinExistence type="inferred from homology"/>
<keyword evidence="4" id="KW-0479">Metal-binding</keyword>
<organism evidence="13 14">
    <name type="scientific">Smittium megazygosporum</name>
    <dbReference type="NCBI Taxonomy" id="133381"/>
    <lineage>
        <taxon>Eukaryota</taxon>
        <taxon>Fungi</taxon>
        <taxon>Fungi incertae sedis</taxon>
        <taxon>Zoopagomycota</taxon>
        <taxon>Kickxellomycotina</taxon>
        <taxon>Harpellomycetes</taxon>
        <taxon>Harpellales</taxon>
        <taxon>Legeriomycetaceae</taxon>
        <taxon>Smittium</taxon>
    </lineage>
</organism>
<dbReference type="PANTHER" id="PTHR10210:SF57">
    <property type="entry name" value="RIBOSE-PHOSPHATE DIPHOSPHOKINASE"/>
    <property type="match status" value="1"/>
</dbReference>
<gene>
    <name evidence="13" type="ORF">BB560_002826</name>
</gene>
<dbReference type="FunFam" id="3.40.50.2020:FF:000007">
    <property type="entry name" value="Ribose-phosphate pyrophosphokinase"/>
    <property type="match status" value="1"/>
</dbReference>
<evidence type="ECO:0000256" key="11">
    <source>
        <dbReference type="SAM" id="MobiDB-lite"/>
    </source>
</evidence>
<keyword evidence="14" id="KW-1185">Reference proteome</keyword>
<dbReference type="GO" id="GO:0000287">
    <property type="term" value="F:magnesium ion binding"/>
    <property type="evidence" value="ECO:0007669"/>
    <property type="project" value="InterPro"/>
</dbReference>
<keyword evidence="7" id="KW-0418">Kinase</keyword>
<dbReference type="GO" id="GO:0006164">
    <property type="term" value="P:purine nucleotide biosynthetic process"/>
    <property type="evidence" value="ECO:0007669"/>
    <property type="project" value="TreeGrafter"/>
</dbReference>
<dbReference type="OrthoDB" id="413572at2759"/>
<evidence type="ECO:0000256" key="1">
    <source>
        <dbReference type="ARBA" id="ARBA00006478"/>
    </source>
</evidence>
<feature type="domain" description="Ribose-phosphate pyrophosphokinase N-terminal" evidence="12">
    <location>
        <begin position="56"/>
        <end position="170"/>
    </location>
</feature>
<dbReference type="CDD" id="cd06223">
    <property type="entry name" value="PRTases_typeI"/>
    <property type="match status" value="1"/>
</dbReference>
<comment type="catalytic activity">
    <reaction evidence="10">
        <text>D-ribose 5-phosphate + ATP = 5-phospho-alpha-D-ribose 1-diphosphate + AMP + H(+)</text>
        <dbReference type="Rhea" id="RHEA:15609"/>
        <dbReference type="ChEBI" id="CHEBI:15378"/>
        <dbReference type="ChEBI" id="CHEBI:30616"/>
        <dbReference type="ChEBI" id="CHEBI:58017"/>
        <dbReference type="ChEBI" id="CHEBI:78346"/>
        <dbReference type="ChEBI" id="CHEBI:456215"/>
        <dbReference type="EC" id="2.7.6.1"/>
    </reaction>
</comment>
<evidence type="ECO:0000313" key="14">
    <source>
        <dbReference type="Proteomes" id="UP000245609"/>
    </source>
</evidence>
<sequence>MDSPSEKSYRESQTAISGLGRRVGQLDAGQTENAEYQASHPDQILQRTFNMRNALLFAGTSHPDLAKKIAAHLNMPLSPVTVRRYPNQELTVNFGCSVRSQSVYIVQSGSDTINDHVMELMIMVRAARAASASSVIVIMPYYSYSKQCKKKKHRGAIAAKLVADMLMVAGVNHVITLDLHAKQISGFFTVPLDNLFSKPIFVNWIKRNIPNYQDAVVVSKNIGGAKRVTVIADDLQMRFALIFTESKHVKAMKKGVSIVALHQLGDENTSPTQSQKDEVYLNYDNSQNNSPPLNDFSSFTISNCISEELKVEEKKDQVLNDSPGFINPSLDIVDSAELDLRPMDEIMNESDDDLEPSVVIESHQSRDPSYEPHKSIHFSTSPSQKLASLHHGKSISFSVEPSSGLKHASHFDSKHSKPPVKNKEVFTTLIGDVSGRAVLLVDDLIDSPKSFLSVAEHLVKECGATRVYICVSHGLFTEAAARDIDACKYITNIITTNSYPISQKLRSSFKKLVQVDVSHLLAEAIRRNHNGESISALFEKIV</sequence>